<evidence type="ECO:0000313" key="2">
    <source>
        <dbReference type="EMBL" id="SMX28296.1"/>
    </source>
</evidence>
<proteinExistence type="predicted"/>
<sequence>MPGTRVEALSRSQVQAGIQKDLFAKAEAHLNARRAKVSGKTAPNMRGLQYAPDGFPVPGETDPVPENKARLVAIALIGFAVGAFVLG</sequence>
<dbReference type="AlphaFoldDB" id="A0A238JEM8"/>
<dbReference type="RefSeq" id="WP_133840766.1">
    <property type="nucleotide sequence ID" value="NZ_FXXP01000002.1"/>
</dbReference>
<gene>
    <name evidence="2" type="ORF">TRP8649_02412</name>
</gene>
<dbReference type="Proteomes" id="UP000225972">
    <property type="component" value="Unassembled WGS sequence"/>
</dbReference>
<evidence type="ECO:0000313" key="3">
    <source>
        <dbReference type="Proteomes" id="UP000225972"/>
    </source>
</evidence>
<evidence type="ECO:0000256" key="1">
    <source>
        <dbReference type="SAM" id="MobiDB-lite"/>
    </source>
</evidence>
<reference evidence="3" key="1">
    <citation type="submission" date="2017-05" db="EMBL/GenBank/DDBJ databases">
        <authorList>
            <person name="Rodrigo-Torres L."/>
            <person name="Arahal R. D."/>
            <person name="Lucena T."/>
        </authorList>
    </citation>
    <scope>NUCLEOTIDE SEQUENCE [LARGE SCALE GENOMIC DNA]</scope>
    <source>
        <strain evidence="3">CECT 8649</strain>
    </source>
</reference>
<keyword evidence="3" id="KW-1185">Reference proteome</keyword>
<dbReference type="EMBL" id="FXXP01000002">
    <property type="protein sequence ID" value="SMX28296.1"/>
    <property type="molecule type" value="Genomic_DNA"/>
</dbReference>
<name>A0A238JEM8_9RHOB</name>
<accession>A0A238JEM8</accession>
<organism evidence="2 3">
    <name type="scientific">Pelagimonas phthalicica</name>
    <dbReference type="NCBI Taxonomy" id="1037362"/>
    <lineage>
        <taxon>Bacteria</taxon>
        <taxon>Pseudomonadati</taxon>
        <taxon>Pseudomonadota</taxon>
        <taxon>Alphaproteobacteria</taxon>
        <taxon>Rhodobacterales</taxon>
        <taxon>Roseobacteraceae</taxon>
        <taxon>Pelagimonas</taxon>
    </lineage>
</organism>
<protein>
    <submittedName>
        <fullName evidence="2">Uncharacterized protein</fullName>
    </submittedName>
</protein>
<feature type="region of interest" description="Disordered" evidence="1">
    <location>
        <begin position="34"/>
        <end position="62"/>
    </location>
</feature>